<dbReference type="SUPFAM" id="SSF53383">
    <property type="entry name" value="PLP-dependent transferases"/>
    <property type="match status" value="1"/>
</dbReference>
<proteinExistence type="predicted"/>
<dbReference type="Gene3D" id="3.90.1150.10">
    <property type="entry name" value="Aspartate Aminotransferase, domain 1"/>
    <property type="match status" value="1"/>
</dbReference>
<dbReference type="InterPro" id="IPR015424">
    <property type="entry name" value="PyrdxlP-dep_Trfase"/>
</dbReference>
<dbReference type="EMBL" id="CBWP010000016">
    <property type="protein sequence ID" value="CDL36605.1"/>
    <property type="molecule type" value="Genomic_DNA"/>
</dbReference>
<evidence type="ECO:0000259" key="1">
    <source>
        <dbReference type="Pfam" id="PF00155"/>
    </source>
</evidence>
<reference evidence="2 3" key="1">
    <citation type="submission" date="2013-10" db="EMBL/GenBank/DDBJ databases">
        <title>Antibiotic resistance diversity of beta-lactamase producers in the General Hospital Vienna.</title>
        <authorList>
            <person name="Barisic I."/>
            <person name="Mitteregger D."/>
            <person name="Hirschl A.M."/>
            <person name="Noehammer C."/>
            <person name="Wiesinger-Mayr H."/>
        </authorList>
    </citation>
    <scope>NUCLEOTIDE SEQUENCE [LARGE SCALE GENOMIC DNA]</scope>
    <source>
        <strain evidence="2 3">ISC11</strain>
    </source>
</reference>
<dbReference type="GO" id="GO:0030170">
    <property type="term" value="F:pyridoxal phosphate binding"/>
    <property type="evidence" value="ECO:0007669"/>
    <property type="project" value="InterPro"/>
</dbReference>
<accession>A0A7G2IHP6</accession>
<evidence type="ECO:0000313" key="2">
    <source>
        <dbReference type="EMBL" id="CDL36605.1"/>
    </source>
</evidence>
<name>A0A7G2IHP6_CITFR</name>
<evidence type="ECO:0000313" key="3">
    <source>
        <dbReference type="Proteomes" id="UP000019194"/>
    </source>
</evidence>
<protein>
    <submittedName>
        <fullName evidence="2">Predicted transcriptional regulator of pyridoxine metabolism</fullName>
    </submittedName>
</protein>
<dbReference type="Proteomes" id="UP000019194">
    <property type="component" value="Unassembled WGS sequence"/>
</dbReference>
<feature type="domain" description="Aminotransferase class I/classII large" evidence="1">
    <location>
        <begin position="13"/>
        <end position="131"/>
    </location>
</feature>
<dbReference type="AlphaFoldDB" id="A0A7G2IHP6"/>
<comment type="caution">
    <text evidence="2">The sequence shown here is derived from an EMBL/GenBank/DDBJ whole genome shotgun (WGS) entry which is preliminary data.</text>
</comment>
<dbReference type="InterPro" id="IPR015422">
    <property type="entry name" value="PyrdxlP-dep_Trfase_small"/>
</dbReference>
<dbReference type="InterPro" id="IPR004839">
    <property type="entry name" value="Aminotransferase_I/II_large"/>
</dbReference>
<dbReference type="Pfam" id="PF00155">
    <property type="entry name" value="Aminotran_1_2"/>
    <property type="match status" value="1"/>
</dbReference>
<sequence>MASDPLTSGKLRLRLNSGSQWVSHLLQDLACACLNDETYQHTLAQTQQFYAAQQQKLTAALRRHGIELPVGDGLNIWLPLEDNSQAIAFALAKSGWLVREGEVFGVNTPAHGLRITLSTLSDSDIDKLATDIHQALKR</sequence>
<organism evidence="2 3">
    <name type="scientific">Citrobacter freundii</name>
    <dbReference type="NCBI Taxonomy" id="546"/>
    <lineage>
        <taxon>Bacteria</taxon>
        <taxon>Pseudomonadati</taxon>
        <taxon>Pseudomonadota</taxon>
        <taxon>Gammaproteobacteria</taxon>
        <taxon>Enterobacterales</taxon>
        <taxon>Enterobacteriaceae</taxon>
        <taxon>Citrobacter</taxon>
        <taxon>Citrobacter freundii complex</taxon>
    </lineage>
</organism>